<dbReference type="Proteomes" id="UP000000226">
    <property type="component" value="Chromosome 10"/>
</dbReference>
<accession>V7AQB0</accession>
<evidence type="ECO:0000256" key="2">
    <source>
        <dbReference type="SAM" id="SignalP"/>
    </source>
</evidence>
<protein>
    <submittedName>
        <fullName evidence="3">Uncharacterized protein</fullName>
    </submittedName>
</protein>
<feature type="chain" id="PRO_5004753645" evidence="2">
    <location>
        <begin position="22"/>
        <end position="140"/>
    </location>
</feature>
<name>V7AQB0_PHAVU</name>
<feature type="region of interest" description="Disordered" evidence="1">
    <location>
        <begin position="86"/>
        <end position="140"/>
    </location>
</feature>
<dbReference type="OMA" id="HNVKERT"/>
<gene>
    <name evidence="3" type="ORF">PHAVU_010G163600g</name>
</gene>
<dbReference type="EMBL" id="CM002297">
    <property type="protein sequence ID" value="ESW07847.1"/>
    <property type="molecule type" value="Genomic_DNA"/>
</dbReference>
<dbReference type="eggNOG" id="ENOG502S6HC">
    <property type="taxonomic scope" value="Eukaryota"/>
</dbReference>
<feature type="compositionally biased region" description="Basic and acidic residues" evidence="1">
    <location>
        <begin position="86"/>
        <end position="99"/>
    </location>
</feature>
<reference evidence="4" key="1">
    <citation type="journal article" date="2014" name="Nat. Genet.">
        <title>A reference genome for common bean and genome-wide analysis of dual domestications.</title>
        <authorList>
            <person name="Schmutz J."/>
            <person name="McClean P.E."/>
            <person name="Mamidi S."/>
            <person name="Wu G.A."/>
            <person name="Cannon S.B."/>
            <person name="Grimwood J."/>
            <person name="Jenkins J."/>
            <person name="Shu S."/>
            <person name="Song Q."/>
            <person name="Chavarro C."/>
            <person name="Torres-Torres M."/>
            <person name="Geffroy V."/>
            <person name="Moghaddam S.M."/>
            <person name="Gao D."/>
            <person name="Abernathy B."/>
            <person name="Barry K."/>
            <person name="Blair M."/>
            <person name="Brick M.A."/>
            <person name="Chovatia M."/>
            <person name="Gepts P."/>
            <person name="Goodstein D.M."/>
            <person name="Gonzales M."/>
            <person name="Hellsten U."/>
            <person name="Hyten D.L."/>
            <person name="Jia G."/>
            <person name="Kelly J.D."/>
            <person name="Kudrna D."/>
            <person name="Lee R."/>
            <person name="Richard M.M."/>
            <person name="Miklas P.N."/>
            <person name="Osorno J.M."/>
            <person name="Rodrigues J."/>
            <person name="Thareau V."/>
            <person name="Urrea C.A."/>
            <person name="Wang M."/>
            <person name="Yu Y."/>
            <person name="Zhang M."/>
            <person name="Wing R.A."/>
            <person name="Cregan P.B."/>
            <person name="Rokhsar D.S."/>
            <person name="Jackson S.A."/>
        </authorList>
    </citation>
    <scope>NUCLEOTIDE SEQUENCE [LARGE SCALE GENOMIC DNA]</scope>
    <source>
        <strain evidence="4">cv. G19833</strain>
    </source>
</reference>
<feature type="compositionally biased region" description="Polar residues" evidence="1">
    <location>
        <begin position="112"/>
        <end position="129"/>
    </location>
</feature>
<organism evidence="3 4">
    <name type="scientific">Phaseolus vulgaris</name>
    <name type="common">Kidney bean</name>
    <name type="synonym">French bean</name>
    <dbReference type="NCBI Taxonomy" id="3885"/>
    <lineage>
        <taxon>Eukaryota</taxon>
        <taxon>Viridiplantae</taxon>
        <taxon>Streptophyta</taxon>
        <taxon>Embryophyta</taxon>
        <taxon>Tracheophyta</taxon>
        <taxon>Spermatophyta</taxon>
        <taxon>Magnoliopsida</taxon>
        <taxon>eudicotyledons</taxon>
        <taxon>Gunneridae</taxon>
        <taxon>Pentapetalae</taxon>
        <taxon>rosids</taxon>
        <taxon>fabids</taxon>
        <taxon>Fabales</taxon>
        <taxon>Fabaceae</taxon>
        <taxon>Papilionoideae</taxon>
        <taxon>50 kb inversion clade</taxon>
        <taxon>NPAAA clade</taxon>
        <taxon>indigoferoid/millettioid clade</taxon>
        <taxon>Phaseoleae</taxon>
        <taxon>Phaseolus</taxon>
    </lineage>
</organism>
<keyword evidence="4" id="KW-1185">Reference proteome</keyword>
<evidence type="ECO:0000256" key="1">
    <source>
        <dbReference type="SAM" id="MobiDB-lite"/>
    </source>
</evidence>
<feature type="signal peptide" evidence="2">
    <location>
        <begin position="1"/>
        <end position="21"/>
    </location>
</feature>
<sequence length="140" mass="15802">MKFEMLVLLIMVCFCVCTANADDEEHETKASLWEWQRLRTAYSAYVGLLSPSTISQSGWYKMLKHLLNQAYLHLFPPNIDFRREEKEEGVSGAGEKAKEALGNSLEDAAKSAAQTLHNVKNTFSPSHSQSDTESKTHHEL</sequence>
<dbReference type="PANTHER" id="PTHR35463">
    <property type="entry name" value="TRANSMEMBRANE PROTEIN"/>
    <property type="match status" value="1"/>
</dbReference>
<dbReference type="AlphaFoldDB" id="V7AQB0"/>
<keyword evidence="2" id="KW-0732">Signal</keyword>
<dbReference type="OrthoDB" id="690661at2759"/>
<evidence type="ECO:0000313" key="4">
    <source>
        <dbReference type="Proteomes" id="UP000000226"/>
    </source>
</evidence>
<dbReference type="PANTHER" id="PTHR35463:SF11">
    <property type="entry name" value="TRANSMEMBRANE PROTEIN"/>
    <property type="match status" value="1"/>
</dbReference>
<feature type="compositionally biased region" description="Basic and acidic residues" evidence="1">
    <location>
        <begin position="130"/>
        <end position="140"/>
    </location>
</feature>
<dbReference type="Gramene" id="ESW07847">
    <property type="protein sequence ID" value="ESW07847"/>
    <property type="gene ID" value="PHAVU_010G163600g"/>
</dbReference>
<evidence type="ECO:0000313" key="3">
    <source>
        <dbReference type="EMBL" id="ESW07847.1"/>
    </source>
</evidence>
<proteinExistence type="predicted"/>